<dbReference type="InterPro" id="IPR038765">
    <property type="entry name" value="Papain-like_cys_pep_sf"/>
</dbReference>
<evidence type="ECO:0000256" key="5">
    <source>
        <dbReference type="ARBA" id="ARBA00022807"/>
    </source>
</evidence>
<evidence type="ECO:0000256" key="6">
    <source>
        <dbReference type="SAM" id="Coils"/>
    </source>
</evidence>
<name>A0A2T0B886_9CLOT</name>
<dbReference type="OrthoDB" id="9808890at2"/>
<dbReference type="Gene3D" id="6.10.250.3150">
    <property type="match status" value="1"/>
</dbReference>
<dbReference type="Proteomes" id="UP000237798">
    <property type="component" value="Unassembled WGS sequence"/>
</dbReference>
<comment type="caution">
    <text evidence="9">The sequence shown here is derived from an EMBL/GenBank/DDBJ whole genome shotgun (WGS) entry which is preliminary data.</text>
</comment>
<dbReference type="GO" id="GO:0008234">
    <property type="term" value="F:cysteine-type peptidase activity"/>
    <property type="evidence" value="ECO:0007669"/>
    <property type="project" value="UniProtKB-KW"/>
</dbReference>
<dbReference type="Pfam" id="PF24568">
    <property type="entry name" value="CC_PcsB"/>
    <property type="match status" value="1"/>
</dbReference>
<gene>
    <name evidence="9" type="primary">mepH</name>
    <name evidence="9" type="ORF">CLLU_33720</name>
</gene>
<dbReference type="InterPro" id="IPR000064">
    <property type="entry name" value="NLP_P60_dom"/>
</dbReference>
<accession>A0A2T0B886</accession>
<sequence length="358" mass="38535">MNRKTLSVAMAITLALSTGTSVFAAPSSSSSLAEVKQQKQDLEIKVEKLNGEIVQVMQQIDDAKKDISKVSDNIKSTQTNIESTEKDIKSQQKVFNQRVKAMYINGMDSYLAVVLNADNVSDFISRLDNVAKVMGYDKGVISNLTDKKEDLSAQKQKLNNQNDKLLALKSDSEKKLSKLNSDKNSQTALITSLDAKEKELAVADKETSKVIASAANNVQQIRNAAPRITSSNQSISRGGSTSVSSDSIVAYASNFLGVPYVWGGTSPSGFDCSGLVQYVYAHFGVNLPRTSQAQQNVGVAVSRSELQPGDLVFFGSPAYHVGIYVGGDSFINAPKTGDVVKIASLSNRSDFSGGRRVK</sequence>
<evidence type="ECO:0000313" key="9">
    <source>
        <dbReference type="EMBL" id="PRR80065.1"/>
    </source>
</evidence>
<feature type="coiled-coil region" evidence="6">
    <location>
        <begin position="141"/>
        <end position="175"/>
    </location>
</feature>
<organism evidence="9 10">
    <name type="scientific">Clostridium luticellarii</name>
    <dbReference type="NCBI Taxonomy" id="1691940"/>
    <lineage>
        <taxon>Bacteria</taxon>
        <taxon>Bacillati</taxon>
        <taxon>Bacillota</taxon>
        <taxon>Clostridia</taxon>
        <taxon>Eubacteriales</taxon>
        <taxon>Clostridiaceae</taxon>
        <taxon>Clostridium</taxon>
    </lineage>
</organism>
<evidence type="ECO:0000313" key="10">
    <source>
        <dbReference type="Proteomes" id="UP000237798"/>
    </source>
</evidence>
<keyword evidence="6" id="KW-0175">Coiled coil</keyword>
<proteinExistence type="inferred from homology"/>
<dbReference type="Pfam" id="PF00877">
    <property type="entry name" value="NLPC_P60"/>
    <property type="match status" value="1"/>
</dbReference>
<dbReference type="SUPFAM" id="SSF54001">
    <property type="entry name" value="Cysteine proteinases"/>
    <property type="match status" value="1"/>
</dbReference>
<evidence type="ECO:0000259" key="8">
    <source>
        <dbReference type="PROSITE" id="PS51935"/>
    </source>
</evidence>
<reference evidence="9 10" key="1">
    <citation type="submission" date="2018-03" db="EMBL/GenBank/DDBJ databases">
        <title>Genome sequence of Clostridium luticellarii DSM 29923.</title>
        <authorList>
            <person name="Poehlein A."/>
            <person name="Daniel R."/>
        </authorList>
    </citation>
    <scope>NUCLEOTIDE SEQUENCE [LARGE SCALE GENOMIC DNA]</scope>
    <source>
        <strain evidence="9 10">DSM 29923</strain>
    </source>
</reference>
<dbReference type="PROSITE" id="PS51935">
    <property type="entry name" value="NLPC_P60"/>
    <property type="match status" value="1"/>
</dbReference>
<dbReference type="Gene3D" id="3.90.1720.10">
    <property type="entry name" value="endopeptidase domain like (from Nostoc punctiforme)"/>
    <property type="match status" value="1"/>
</dbReference>
<feature type="signal peptide" evidence="7">
    <location>
        <begin position="1"/>
        <end position="24"/>
    </location>
</feature>
<evidence type="ECO:0000256" key="4">
    <source>
        <dbReference type="ARBA" id="ARBA00022801"/>
    </source>
</evidence>
<keyword evidence="5" id="KW-0788">Thiol protease</keyword>
<keyword evidence="10" id="KW-1185">Reference proteome</keyword>
<evidence type="ECO:0000256" key="2">
    <source>
        <dbReference type="ARBA" id="ARBA00022670"/>
    </source>
</evidence>
<feature type="coiled-coil region" evidence="6">
    <location>
        <begin position="32"/>
        <end position="94"/>
    </location>
</feature>
<dbReference type="RefSeq" id="WP_106010915.1">
    <property type="nucleotide sequence ID" value="NZ_JALCPJ010000012.1"/>
</dbReference>
<keyword evidence="4 9" id="KW-0378">Hydrolase</keyword>
<dbReference type="AlphaFoldDB" id="A0A2T0B886"/>
<feature type="chain" id="PRO_5015765058" evidence="7">
    <location>
        <begin position="25"/>
        <end position="358"/>
    </location>
</feature>
<protein>
    <submittedName>
        <fullName evidence="9">Murein DD-endopeptidase MepH</fullName>
        <ecNumber evidence="9">3.4.-.-</ecNumber>
    </submittedName>
</protein>
<keyword evidence="2" id="KW-0645">Protease</keyword>
<dbReference type="GO" id="GO:0006508">
    <property type="term" value="P:proteolysis"/>
    <property type="evidence" value="ECO:0007669"/>
    <property type="project" value="UniProtKB-KW"/>
</dbReference>
<dbReference type="EC" id="3.4.-.-" evidence="9"/>
<feature type="domain" description="NlpC/P60" evidence="8">
    <location>
        <begin position="242"/>
        <end position="358"/>
    </location>
</feature>
<comment type="similarity">
    <text evidence="1">Belongs to the peptidase C40 family.</text>
</comment>
<dbReference type="InterPro" id="IPR057309">
    <property type="entry name" value="PcsB_CC"/>
</dbReference>
<dbReference type="PANTHER" id="PTHR47053:SF1">
    <property type="entry name" value="MUREIN DD-ENDOPEPTIDASE MEPH-RELATED"/>
    <property type="match status" value="1"/>
</dbReference>
<dbReference type="EMBL" id="PVXP01000089">
    <property type="protein sequence ID" value="PRR80065.1"/>
    <property type="molecule type" value="Genomic_DNA"/>
</dbReference>
<evidence type="ECO:0000256" key="3">
    <source>
        <dbReference type="ARBA" id="ARBA00022729"/>
    </source>
</evidence>
<keyword evidence="3 7" id="KW-0732">Signal</keyword>
<evidence type="ECO:0000256" key="1">
    <source>
        <dbReference type="ARBA" id="ARBA00007074"/>
    </source>
</evidence>
<dbReference type="InterPro" id="IPR051202">
    <property type="entry name" value="Peptidase_C40"/>
</dbReference>
<evidence type="ECO:0000256" key="7">
    <source>
        <dbReference type="SAM" id="SignalP"/>
    </source>
</evidence>
<dbReference type="PANTHER" id="PTHR47053">
    <property type="entry name" value="MUREIN DD-ENDOPEPTIDASE MEPH-RELATED"/>
    <property type="match status" value="1"/>
</dbReference>